<evidence type="ECO:0000313" key="2">
    <source>
        <dbReference type="EMBL" id="TQM70408.1"/>
    </source>
</evidence>
<keyword evidence="3" id="KW-1185">Reference proteome</keyword>
<feature type="compositionally biased region" description="Basic and acidic residues" evidence="1">
    <location>
        <begin position="1"/>
        <end position="13"/>
    </location>
</feature>
<sequence length="92" mass="10629">MRARRPGETRDFREDADEMGDDDQDLEIGLTEEYVTDPPDDHVIEEPEEGRDPRDGLGITEHERQLAREDEDERPRPDTPAETDAVNSTRRP</sequence>
<dbReference type="AlphaFoldDB" id="A0A543IIK2"/>
<dbReference type="OrthoDB" id="3481312at2"/>
<reference evidence="2 3" key="1">
    <citation type="submission" date="2019-06" db="EMBL/GenBank/DDBJ databases">
        <title>Sequencing the genomes of 1000 actinobacteria strains.</title>
        <authorList>
            <person name="Klenk H.-P."/>
        </authorList>
    </citation>
    <scope>NUCLEOTIDE SEQUENCE [LARGE SCALE GENOMIC DNA]</scope>
    <source>
        <strain evidence="2 3">DSM 45043</strain>
    </source>
</reference>
<feature type="compositionally biased region" description="Basic and acidic residues" evidence="1">
    <location>
        <begin position="39"/>
        <end position="79"/>
    </location>
</feature>
<organism evidence="2 3">
    <name type="scientific">Actinomadura hallensis</name>
    <dbReference type="NCBI Taxonomy" id="337895"/>
    <lineage>
        <taxon>Bacteria</taxon>
        <taxon>Bacillati</taxon>
        <taxon>Actinomycetota</taxon>
        <taxon>Actinomycetes</taxon>
        <taxon>Streptosporangiales</taxon>
        <taxon>Thermomonosporaceae</taxon>
        <taxon>Actinomadura</taxon>
    </lineage>
</organism>
<comment type="caution">
    <text evidence="2">The sequence shown here is derived from an EMBL/GenBank/DDBJ whole genome shotgun (WGS) entry which is preliminary data.</text>
</comment>
<evidence type="ECO:0008006" key="4">
    <source>
        <dbReference type="Google" id="ProtNLM"/>
    </source>
</evidence>
<proteinExistence type="predicted"/>
<gene>
    <name evidence="2" type="ORF">FHX41_4132</name>
</gene>
<dbReference type="RefSeq" id="WP_141971237.1">
    <property type="nucleotide sequence ID" value="NZ_VFPO01000001.1"/>
</dbReference>
<protein>
    <recommendedName>
        <fullName evidence="4">DUF5709 domain-containing protein</fullName>
    </recommendedName>
</protein>
<accession>A0A543IIK2</accession>
<evidence type="ECO:0000313" key="3">
    <source>
        <dbReference type="Proteomes" id="UP000316706"/>
    </source>
</evidence>
<dbReference type="Proteomes" id="UP000316706">
    <property type="component" value="Unassembled WGS sequence"/>
</dbReference>
<evidence type="ECO:0000256" key="1">
    <source>
        <dbReference type="SAM" id="MobiDB-lite"/>
    </source>
</evidence>
<feature type="compositionally biased region" description="Acidic residues" evidence="1">
    <location>
        <begin position="14"/>
        <end position="26"/>
    </location>
</feature>
<feature type="region of interest" description="Disordered" evidence="1">
    <location>
        <begin position="1"/>
        <end position="92"/>
    </location>
</feature>
<name>A0A543IIK2_9ACTN</name>
<dbReference type="EMBL" id="VFPO01000001">
    <property type="protein sequence ID" value="TQM70408.1"/>
    <property type="molecule type" value="Genomic_DNA"/>
</dbReference>